<feature type="domain" description="MobA/VirD2-like nuclease" evidence="2">
    <location>
        <begin position="73"/>
        <end position="188"/>
    </location>
</feature>
<dbReference type="Proteomes" id="UP000327179">
    <property type="component" value="Chromosome"/>
</dbReference>
<evidence type="ECO:0000256" key="1">
    <source>
        <dbReference type="SAM" id="MobiDB-lite"/>
    </source>
</evidence>
<dbReference type="Pfam" id="PF03432">
    <property type="entry name" value="Relaxase"/>
    <property type="match status" value="1"/>
</dbReference>
<dbReference type="EMBL" id="CP043311">
    <property type="protein sequence ID" value="QEY64969.1"/>
    <property type="molecule type" value="Genomic_DNA"/>
</dbReference>
<gene>
    <name evidence="3" type="ORF">FXN65_23980</name>
</gene>
<feature type="region of interest" description="Disordered" evidence="1">
    <location>
        <begin position="428"/>
        <end position="557"/>
    </location>
</feature>
<organism evidence="3 4">
    <name type="scientific">Metapseudomonas lalkuanensis</name>
    <dbReference type="NCBI Taxonomy" id="2604832"/>
    <lineage>
        <taxon>Bacteria</taxon>
        <taxon>Pseudomonadati</taxon>
        <taxon>Pseudomonadota</taxon>
        <taxon>Gammaproteobacteria</taxon>
        <taxon>Pseudomonadales</taxon>
        <taxon>Pseudomonadaceae</taxon>
        <taxon>Metapseudomonas</taxon>
    </lineage>
</organism>
<keyword evidence="4" id="KW-1185">Reference proteome</keyword>
<feature type="compositionally biased region" description="Basic and acidic residues" evidence="1">
    <location>
        <begin position="521"/>
        <end position="539"/>
    </location>
</feature>
<evidence type="ECO:0000313" key="3">
    <source>
        <dbReference type="EMBL" id="QEY64969.1"/>
    </source>
</evidence>
<evidence type="ECO:0000313" key="4">
    <source>
        <dbReference type="Proteomes" id="UP000327179"/>
    </source>
</evidence>
<evidence type="ECO:0000259" key="2">
    <source>
        <dbReference type="Pfam" id="PF03432"/>
    </source>
</evidence>
<dbReference type="AlphaFoldDB" id="A0A5J6QW60"/>
<accession>A0A5J6QW60</accession>
<dbReference type="InterPro" id="IPR005094">
    <property type="entry name" value="Endonuclease_MobA/VirD2"/>
</dbReference>
<proteinExistence type="predicted"/>
<reference evidence="3 4" key="1">
    <citation type="submission" date="2019-08" db="EMBL/GenBank/DDBJ databases">
        <title>Whole-genome Sequencing of e-waste polymer degrading bacterium Pseudomonas sp. strain PE08.</title>
        <authorList>
            <person name="Kirdat K."/>
            <person name="Debbarma P."/>
            <person name="Narawade N."/>
            <person name="Suyal D."/>
            <person name="Thorat V."/>
            <person name="Shouche Y."/>
            <person name="Goel R."/>
            <person name="Yadav A."/>
        </authorList>
    </citation>
    <scope>NUCLEOTIDE SEQUENCE [LARGE SCALE GENOMIC DNA]</scope>
    <source>
        <strain evidence="3 4">PE08</strain>
    </source>
</reference>
<dbReference type="KEGG" id="plal:FXN65_23980"/>
<dbReference type="RefSeq" id="WP_151137081.1">
    <property type="nucleotide sequence ID" value="NZ_CP043311.1"/>
</dbReference>
<protein>
    <submittedName>
        <fullName evidence="3">Relaxase/mobilization nuclease domain-containing protein</fullName>
    </submittedName>
</protein>
<name>A0A5J6QW60_9GAMM</name>
<feature type="region of interest" description="Disordered" evidence="1">
    <location>
        <begin position="765"/>
        <end position="803"/>
    </location>
</feature>
<sequence>MTLHFATLRWSYARSEGSSMIVKVRKHRSKRHLRALVRYLLSRKDKAKERVLLHESHNALPLLPGELPRDYAKQWAEALWRFTAQARGSKKPPEEHFVHAVMSFFPGNDQHAADQLTAEQALTIAKEALTEVAPGERQVLFVVHGDTAHLHVHIAFSVVEENGRIWNPHQDFRLWEAAAARLEAKYGLYRVTVGRPGTAPALSNAPSSRELNQVVRTGKPSDRMLLQGLVQAAMVGPPSFPVFWQRLLDAGVTPIPTIASTGRVSGIAFQLGEHLPMKGSDLGKGFSWPALSKQLHFAASQHLHLVKPFAPKREEAGGEVQVEVGSEECSRPASPSVLPRLPKFVAKPVGEGRLDWVWRNKPQRIAFVESPKVFLARSGHQLVPEAIAERAKARGIKRMGVSGSETFRRRMWFELAIRDIAVAGYEPTVEDESRLQGWRNEQARTGRTDYSAGTAPANGRNGLEAVGDLGRDAPGQGDDQRGVGGSDVPAAAGDDNAGGRESGATRGNARPDARGTPAVSPREERVTDPDGRAESDARRAPALAEGLAPARTTRPQVRRVSRLGEADLLRQGMQPVEGREDWRVVNGLLEELGRQLIPWSIDYGHSGQASLGQLTQQGEVNTAWSRLLLLNSLGCNLHLQLEAPQSWLRIVGISAADEAWLAEQGMPPAIRFTLGGVREAFVPVDVGRVNQIVMEQLVSRCQGALEGRVMAHIGQVAIPLVGFDYWEGRQLVPCTHIQVDAELIEMRCSAVVRAIRAELAREGGRPLEPHAPLHPLLPDPDPELKPKPGGRPSPGNGLPMAQP</sequence>